<evidence type="ECO:0000313" key="3">
    <source>
        <dbReference type="Proteomes" id="UP001281761"/>
    </source>
</evidence>
<name>A0ABQ9XMD9_9EUKA</name>
<proteinExistence type="predicted"/>
<protein>
    <submittedName>
        <fullName evidence="2">Uncharacterized protein</fullName>
    </submittedName>
</protein>
<accession>A0ABQ9XMD9</accession>
<dbReference type="SUPFAM" id="SSF48371">
    <property type="entry name" value="ARM repeat"/>
    <property type="match status" value="1"/>
</dbReference>
<evidence type="ECO:0000313" key="2">
    <source>
        <dbReference type="EMBL" id="KAK2953572.1"/>
    </source>
</evidence>
<comment type="caution">
    <text evidence="2">The sequence shown here is derived from an EMBL/GenBank/DDBJ whole genome shotgun (WGS) entry which is preliminary data.</text>
</comment>
<sequence length="542" mass="63280">MKLIRNRRRSFARRFRLKSLLSCSRNLEIGLRVLDWNQESSPPPAVLVALARISLFPHLEIATHSLWTLYYLVERDPPALTLLPSPIFPSSSPHQQYSGLSFLAALPEKLRILFSKFQQNVPTDPSHLPKYIQLTKDDQLFVTRSLEFCFFTILLPTLLLRATPRIEVDSEIIRELILFVKEALTTILSNISSIDNLIASLHTDSSPTTPCISGVDTQMTFSLNHLRNESERFVTCGWSFLVNLTCKIADPHKSSFQTIILDDPSFPDLILNSLKLNHKVIRRNTILAIINIVLAYPWMRESFRTANLVGRMFETVDFVSLPLSESETLFGLTKFIANMLVPFGGNIKAQFEQYPLIRVSVFEPAKQFITFIFRHSDKLILNEGRKTEFEKRLCLMHNHVKSMELRSDEYDIDFVSELVKWEMQTMTEKENEANFENVFDSLLNRTQERNRDKRERQKRREVRLREEGWDDAFELRVVGIERKTVPSFQNWERRFRIEQHLRTPPRCVDVLNPKQHHINETGRTEECKTDRRLTKTDDDKES</sequence>
<gene>
    <name evidence="2" type="ORF">BLNAU_11436</name>
</gene>
<evidence type="ECO:0000256" key="1">
    <source>
        <dbReference type="SAM" id="MobiDB-lite"/>
    </source>
</evidence>
<dbReference type="EMBL" id="JARBJD010000089">
    <property type="protein sequence ID" value="KAK2953572.1"/>
    <property type="molecule type" value="Genomic_DNA"/>
</dbReference>
<dbReference type="Proteomes" id="UP001281761">
    <property type="component" value="Unassembled WGS sequence"/>
</dbReference>
<organism evidence="2 3">
    <name type="scientific">Blattamonas nauphoetae</name>
    <dbReference type="NCBI Taxonomy" id="2049346"/>
    <lineage>
        <taxon>Eukaryota</taxon>
        <taxon>Metamonada</taxon>
        <taxon>Preaxostyla</taxon>
        <taxon>Oxymonadida</taxon>
        <taxon>Blattamonas</taxon>
    </lineage>
</organism>
<reference evidence="2 3" key="1">
    <citation type="journal article" date="2022" name="bioRxiv">
        <title>Genomics of Preaxostyla Flagellates Illuminates Evolutionary Transitions and the Path Towards Mitochondrial Loss.</title>
        <authorList>
            <person name="Novak L.V.F."/>
            <person name="Treitli S.C."/>
            <person name="Pyrih J."/>
            <person name="Halakuc P."/>
            <person name="Pipaliya S.V."/>
            <person name="Vacek V."/>
            <person name="Brzon O."/>
            <person name="Soukal P."/>
            <person name="Eme L."/>
            <person name="Dacks J.B."/>
            <person name="Karnkowska A."/>
            <person name="Elias M."/>
            <person name="Hampl V."/>
        </authorList>
    </citation>
    <scope>NUCLEOTIDE SEQUENCE [LARGE SCALE GENOMIC DNA]</scope>
    <source>
        <strain evidence="2">NAU3</strain>
        <tissue evidence="2">Gut</tissue>
    </source>
</reference>
<keyword evidence="3" id="KW-1185">Reference proteome</keyword>
<feature type="region of interest" description="Disordered" evidence="1">
    <location>
        <begin position="519"/>
        <end position="542"/>
    </location>
</feature>
<dbReference type="InterPro" id="IPR016024">
    <property type="entry name" value="ARM-type_fold"/>
</dbReference>